<feature type="signal peptide" evidence="2">
    <location>
        <begin position="1"/>
        <end position="21"/>
    </location>
</feature>
<protein>
    <recommendedName>
        <fullName evidence="4">Osiris 2</fullName>
    </recommendedName>
</protein>
<keyword evidence="1" id="KW-0812">Transmembrane</keyword>
<feature type="transmembrane region" description="Helical" evidence="1">
    <location>
        <begin position="237"/>
        <end position="255"/>
    </location>
</feature>
<dbReference type="InterPro" id="IPR012464">
    <property type="entry name" value="DUF1676"/>
</dbReference>
<dbReference type="GO" id="GO:0016020">
    <property type="term" value="C:membrane"/>
    <property type="evidence" value="ECO:0007669"/>
    <property type="project" value="TreeGrafter"/>
</dbReference>
<keyword evidence="2" id="KW-0732">Signal</keyword>
<evidence type="ECO:0000256" key="2">
    <source>
        <dbReference type="SAM" id="SignalP"/>
    </source>
</evidence>
<feature type="chain" id="PRO_5008582061" description="Osiris 2" evidence="2">
    <location>
        <begin position="22"/>
        <end position="348"/>
    </location>
</feature>
<dbReference type="PANTHER" id="PTHR21879:SF10">
    <property type="entry name" value="LP14110P"/>
    <property type="match status" value="1"/>
</dbReference>
<evidence type="ECO:0000313" key="3">
    <source>
        <dbReference type="EMBL" id="JAS36738.1"/>
    </source>
</evidence>
<evidence type="ECO:0000256" key="1">
    <source>
        <dbReference type="SAM" id="Phobius"/>
    </source>
</evidence>
<reference evidence="3" key="1">
    <citation type="submission" date="2015-12" db="EMBL/GenBank/DDBJ databases">
        <title>De novo transcriptome assembly of four potential Pierce s Disease insect vectors from Arizona vineyards.</title>
        <authorList>
            <person name="Tassone E.E."/>
        </authorList>
    </citation>
    <scope>NUCLEOTIDE SEQUENCE</scope>
</reference>
<organism evidence="3">
    <name type="scientific">Clastoptera arizonana</name>
    <name type="common">Arizona spittle bug</name>
    <dbReference type="NCBI Taxonomy" id="38151"/>
    <lineage>
        <taxon>Eukaryota</taxon>
        <taxon>Metazoa</taxon>
        <taxon>Ecdysozoa</taxon>
        <taxon>Arthropoda</taxon>
        <taxon>Hexapoda</taxon>
        <taxon>Insecta</taxon>
        <taxon>Pterygota</taxon>
        <taxon>Neoptera</taxon>
        <taxon>Paraneoptera</taxon>
        <taxon>Hemiptera</taxon>
        <taxon>Auchenorrhyncha</taxon>
        <taxon>Cercopoidea</taxon>
        <taxon>Clastopteridae</taxon>
        <taxon>Clastoptera</taxon>
    </lineage>
</organism>
<dbReference type="Pfam" id="PF07898">
    <property type="entry name" value="DUF1676"/>
    <property type="match status" value="1"/>
</dbReference>
<accession>A0A1B6EFN1</accession>
<sequence>MEGEIWKVLYVCLTILYVLKAEKESSSKVTFGEEIPKVNITEAENEGRNREGKNFFDWLGFTIDGNTDPYLLKVNSACREGDLSECFKSKALSSLDDFFQKESYTLNENVRVVQMPTAQLRQLQSEPYEFINEFKSEVPEWDGFVNFIMRKVEKFVKSVAVEVKIPDEILAEGRYSPRFIEDIASEIDILEDKKASILTRNKLKKLFIPLLIILKLFKLKLLLFLPLILGLASFKKILGFLAIVIPGLIGFFKLCKPDLHHNYGNFGHSNYYHKPHHQSIYSGIAYREGQNYGAYSNEHFQSASSQLPVRSDEYKFESQSISGLPVTFKDNDESHQLAYQGYKDYHTK</sequence>
<keyword evidence="1" id="KW-0472">Membrane</keyword>
<evidence type="ECO:0008006" key="4">
    <source>
        <dbReference type="Google" id="ProtNLM"/>
    </source>
</evidence>
<dbReference type="PANTHER" id="PTHR21879">
    <property type="entry name" value="FI03362P-RELATED-RELATED"/>
    <property type="match status" value="1"/>
</dbReference>
<feature type="transmembrane region" description="Helical" evidence="1">
    <location>
        <begin position="206"/>
        <end position="231"/>
    </location>
</feature>
<dbReference type="EMBL" id="GEDC01000560">
    <property type="protein sequence ID" value="JAS36738.1"/>
    <property type="molecule type" value="Transcribed_RNA"/>
</dbReference>
<keyword evidence="1" id="KW-1133">Transmembrane helix</keyword>
<gene>
    <name evidence="3" type="ORF">g.2093</name>
</gene>
<name>A0A1B6EFN1_9HEMI</name>
<proteinExistence type="predicted"/>
<dbReference type="AlphaFoldDB" id="A0A1B6EFN1"/>